<dbReference type="Gene3D" id="1.10.510.10">
    <property type="entry name" value="Transferase(Phosphotransferase) domain 1"/>
    <property type="match status" value="1"/>
</dbReference>
<organism evidence="13 14">
    <name type="scientific">Streptomyces lutosisoli</name>
    <dbReference type="NCBI Taxonomy" id="2665721"/>
    <lineage>
        <taxon>Bacteria</taxon>
        <taxon>Bacillati</taxon>
        <taxon>Actinomycetota</taxon>
        <taxon>Actinomycetes</taxon>
        <taxon>Kitasatosporales</taxon>
        <taxon>Streptomycetaceae</taxon>
        <taxon>Streptomyces</taxon>
    </lineage>
</organism>
<keyword evidence="4" id="KW-0547">Nucleotide-binding</keyword>
<keyword evidence="14" id="KW-1185">Reference proteome</keyword>
<evidence type="ECO:0000256" key="9">
    <source>
        <dbReference type="SAM" id="MobiDB-lite"/>
    </source>
</evidence>
<evidence type="ECO:0000259" key="12">
    <source>
        <dbReference type="PROSITE" id="PS51178"/>
    </source>
</evidence>
<sequence>MRGASQVGCSRAAVSGERAVVTVAARTLTCVDTTLQDPLVGRVLDGRYRVDSRIAVGGMATVYRALDTRLDRVLALKVMHPTLAADGSFVERFIREAKSVARLAHPNVVQVFDQGTDGSYVYLAMEYIAGCTLRDVLRDRGALQPRAALDILEPVLAALGAAHRAGFVHRDMKPENVLIGDDGRVKVADFGLVRAVDTVTNTTGSVLGTVSYLAPEQIEHGTADTRVDVYACGVVLYEMLTGDKPHSGDSPAQVLYQHLHADVPPPSAIVPGLPYELDELVGTATARNPEVRPHDAVALLGRVLEARAGLTAEQLDAIPPQALATGHDNAGDRTSVIPRSLSVPRLLPVNEDEDDASALDQTSRFERTSRFETAPVAPSRRVPRGPRRGLIAVVAAILLVLGLGAGVWYINSGQFTKVPPVLSKTEKQAKDQLANAGLDAKVKHAYSDTVKRGAVISADPEIGARIRDNDAVTLTISNGPETVKVPDLKGFALFKAKEVLKDDGLAAGMVTREFSEDVTKGFVISTDPSAGTKRHAGSAIAITVSKGSPVEVPEVTGASVEDATSELESSGLKVKIASGKVNSEFDKGQVAEQSPGAGRELAAGDTVTLTISKGPEMVVVPDVVGDSVDDAKKALEDAGFKVDEDRGLLGLFGDKVKSQSVDGGEKAPKGSTITIEIR</sequence>
<dbReference type="InterPro" id="IPR000719">
    <property type="entry name" value="Prot_kinase_dom"/>
</dbReference>
<dbReference type="Gene3D" id="3.30.200.20">
    <property type="entry name" value="Phosphorylase Kinase, domain 1"/>
    <property type="match status" value="1"/>
</dbReference>
<dbReference type="PANTHER" id="PTHR43289:SF34">
    <property type="entry name" value="SERINE_THREONINE-PROTEIN KINASE YBDM-RELATED"/>
    <property type="match status" value="1"/>
</dbReference>
<comment type="catalytic activity">
    <reaction evidence="8">
        <text>L-seryl-[protein] + ATP = O-phospho-L-seryl-[protein] + ADP + H(+)</text>
        <dbReference type="Rhea" id="RHEA:17989"/>
        <dbReference type="Rhea" id="RHEA-COMP:9863"/>
        <dbReference type="Rhea" id="RHEA-COMP:11604"/>
        <dbReference type="ChEBI" id="CHEBI:15378"/>
        <dbReference type="ChEBI" id="CHEBI:29999"/>
        <dbReference type="ChEBI" id="CHEBI:30616"/>
        <dbReference type="ChEBI" id="CHEBI:83421"/>
        <dbReference type="ChEBI" id="CHEBI:456216"/>
        <dbReference type="EC" id="2.7.11.1"/>
    </reaction>
</comment>
<dbReference type="PANTHER" id="PTHR43289">
    <property type="entry name" value="MITOGEN-ACTIVATED PROTEIN KINASE KINASE KINASE 20-RELATED"/>
    <property type="match status" value="1"/>
</dbReference>
<keyword evidence="5 13" id="KW-0418">Kinase</keyword>
<feature type="domain" description="PASTA" evidence="12">
    <location>
        <begin position="546"/>
        <end position="613"/>
    </location>
</feature>
<evidence type="ECO:0000256" key="4">
    <source>
        <dbReference type="ARBA" id="ARBA00022741"/>
    </source>
</evidence>
<comment type="caution">
    <text evidence="13">The sequence shown here is derived from an EMBL/GenBank/DDBJ whole genome shotgun (WGS) entry which is preliminary data.</text>
</comment>
<feature type="region of interest" description="Disordered" evidence="9">
    <location>
        <begin position="352"/>
        <end position="382"/>
    </location>
</feature>
<comment type="catalytic activity">
    <reaction evidence="7">
        <text>L-threonyl-[protein] + ATP = O-phospho-L-threonyl-[protein] + ADP + H(+)</text>
        <dbReference type="Rhea" id="RHEA:46608"/>
        <dbReference type="Rhea" id="RHEA-COMP:11060"/>
        <dbReference type="Rhea" id="RHEA-COMP:11605"/>
        <dbReference type="ChEBI" id="CHEBI:15378"/>
        <dbReference type="ChEBI" id="CHEBI:30013"/>
        <dbReference type="ChEBI" id="CHEBI:30616"/>
        <dbReference type="ChEBI" id="CHEBI:61977"/>
        <dbReference type="ChEBI" id="CHEBI:456216"/>
        <dbReference type="EC" id="2.7.11.1"/>
    </reaction>
</comment>
<evidence type="ECO:0000256" key="1">
    <source>
        <dbReference type="ARBA" id="ARBA00012513"/>
    </source>
</evidence>
<evidence type="ECO:0000256" key="6">
    <source>
        <dbReference type="ARBA" id="ARBA00022840"/>
    </source>
</evidence>
<gene>
    <name evidence="13" type="primary">pknB</name>
    <name evidence="13" type="ORF">ACFQZP_26115</name>
</gene>
<proteinExistence type="predicted"/>
<dbReference type="CDD" id="cd14014">
    <property type="entry name" value="STKc_PknB_like"/>
    <property type="match status" value="1"/>
</dbReference>
<evidence type="ECO:0000259" key="11">
    <source>
        <dbReference type="PROSITE" id="PS50011"/>
    </source>
</evidence>
<keyword evidence="10" id="KW-0472">Membrane</keyword>
<dbReference type="InterPro" id="IPR011009">
    <property type="entry name" value="Kinase-like_dom_sf"/>
</dbReference>
<dbReference type="InterPro" id="IPR005543">
    <property type="entry name" value="PASTA_dom"/>
</dbReference>
<dbReference type="SMART" id="SM00220">
    <property type="entry name" value="S_TKc"/>
    <property type="match status" value="1"/>
</dbReference>
<feature type="domain" description="PASTA" evidence="12">
    <location>
        <begin position="412"/>
        <end position="478"/>
    </location>
</feature>
<dbReference type="Proteomes" id="UP001596957">
    <property type="component" value="Unassembled WGS sequence"/>
</dbReference>
<evidence type="ECO:0000313" key="14">
    <source>
        <dbReference type="Proteomes" id="UP001596957"/>
    </source>
</evidence>
<evidence type="ECO:0000256" key="7">
    <source>
        <dbReference type="ARBA" id="ARBA00047899"/>
    </source>
</evidence>
<protein>
    <recommendedName>
        <fullName evidence="1">non-specific serine/threonine protein kinase</fullName>
        <ecNumber evidence="1">2.7.11.1</ecNumber>
    </recommendedName>
</protein>
<feature type="domain" description="PASTA" evidence="12">
    <location>
        <begin position="614"/>
        <end position="678"/>
    </location>
</feature>
<dbReference type="RefSeq" id="WP_381248117.1">
    <property type="nucleotide sequence ID" value="NZ_JBHTBI010000002.1"/>
</dbReference>
<feature type="transmembrane region" description="Helical" evidence="10">
    <location>
        <begin position="389"/>
        <end position="410"/>
    </location>
</feature>
<dbReference type="NCBIfam" id="NF033483">
    <property type="entry name" value="PknB_PASTA_kin"/>
    <property type="match status" value="1"/>
</dbReference>
<dbReference type="PROSITE" id="PS50011">
    <property type="entry name" value="PROTEIN_KINASE_DOM"/>
    <property type="match status" value="1"/>
</dbReference>
<keyword evidence="2" id="KW-0723">Serine/threonine-protein kinase</keyword>
<feature type="domain" description="PASTA" evidence="12">
    <location>
        <begin position="479"/>
        <end position="545"/>
    </location>
</feature>
<dbReference type="Pfam" id="PF03793">
    <property type="entry name" value="PASTA"/>
    <property type="match status" value="4"/>
</dbReference>
<evidence type="ECO:0000256" key="2">
    <source>
        <dbReference type="ARBA" id="ARBA00022527"/>
    </source>
</evidence>
<keyword evidence="10" id="KW-1133">Transmembrane helix</keyword>
<reference evidence="14" key="1">
    <citation type="journal article" date="2019" name="Int. J. Syst. Evol. Microbiol.">
        <title>The Global Catalogue of Microorganisms (GCM) 10K type strain sequencing project: providing services to taxonomists for standard genome sequencing and annotation.</title>
        <authorList>
            <consortium name="The Broad Institute Genomics Platform"/>
            <consortium name="The Broad Institute Genome Sequencing Center for Infectious Disease"/>
            <person name="Wu L."/>
            <person name="Ma J."/>
        </authorList>
    </citation>
    <scope>NUCLEOTIDE SEQUENCE [LARGE SCALE GENOMIC DNA]</scope>
    <source>
        <strain evidence="14">CGMCC 4.7198</strain>
    </source>
</reference>
<dbReference type="GO" id="GO:0016301">
    <property type="term" value="F:kinase activity"/>
    <property type="evidence" value="ECO:0007669"/>
    <property type="project" value="UniProtKB-KW"/>
</dbReference>
<dbReference type="EMBL" id="JBHTEC010000001">
    <property type="protein sequence ID" value="MFD0285091.1"/>
    <property type="molecule type" value="Genomic_DNA"/>
</dbReference>
<keyword evidence="6" id="KW-0067">ATP-binding</keyword>
<name>A0ABW2VKN4_9ACTN</name>
<dbReference type="PROSITE" id="PS51178">
    <property type="entry name" value="PASTA"/>
    <property type="match status" value="4"/>
</dbReference>
<evidence type="ECO:0000313" key="13">
    <source>
        <dbReference type="EMBL" id="MFD0285091.1"/>
    </source>
</evidence>
<dbReference type="InterPro" id="IPR008271">
    <property type="entry name" value="Ser/Thr_kinase_AS"/>
</dbReference>
<dbReference type="Gene3D" id="3.30.10.20">
    <property type="match status" value="4"/>
</dbReference>
<dbReference type="CDD" id="cd06577">
    <property type="entry name" value="PASTA_pknB"/>
    <property type="match status" value="4"/>
</dbReference>
<evidence type="ECO:0000256" key="8">
    <source>
        <dbReference type="ARBA" id="ARBA00048679"/>
    </source>
</evidence>
<keyword evidence="10" id="KW-0812">Transmembrane</keyword>
<feature type="domain" description="Protein kinase" evidence="11">
    <location>
        <begin position="48"/>
        <end position="304"/>
    </location>
</feature>
<dbReference type="PROSITE" id="PS00108">
    <property type="entry name" value="PROTEIN_KINASE_ST"/>
    <property type="match status" value="1"/>
</dbReference>
<dbReference type="SMART" id="SM00740">
    <property type="entry name" value="PASTA"/>
    <property type="match status" value="4"/>
</dbReference>
<dbReference type="Pfam" id="PF00069">
    <property type="entry name" value="Pkinase"/>
    <property type="match status" value="1"/>
</dbReference>
<evidence type="ECO:0000256" key="10">
    <source>
        <dbReference type="SAM" id="Phobius"/>
    </source>
</evidence>
<evidence type="ECO:0000256" key="3">
    <source>
        <dbReference type="ARBA" id="ARBA00022679"/>
    </source>
</evidence>
<evidence type="ECO:0000256" key="5">
    <source>
        <dbReference type="ARBA" id="ARBA00022777"/>
    </source>
</evidence>
<dbReference type="EC" id="2.7.11.1" evidence="1"/>
<keyword evidence="3" id="KW-0808">Transferase</keyword>
<accession>A0ABW2VKN4</accession>
<dbReference type="SUPFAM" id="SSF56112">
    <property type="entry name" value="Protein kinase-like (PK-like)"/>
    <property type="match status" value="1"/>
</dbReference>
<dbReference type="SUPFAM" id="SSF54184">
    <property type="entry name" value="Penicillin-binding protein 2x (pbp-2x), c-terminal domain"/>
    <property type="match status" value="2"/>
</dbReference>